<dbReference type="EMBL" id="RAPK01000011">
    <property type="protein sequence ID" value="RKD69572.1"/>
    <property type="molecule type" value="Genomic_DNA"/>
</dbReference>
<dbReference type="RefSeq" id="WP_120194130.1">
    <property type="nucleotide sequence ID" value="NZ_RAPK01000011.1"/>
</dbReference>
<comment type="caution">
    <text evidence="1">The sequence shown here is derived from an EMBL/GenBank/DDBJ whole genome shotgun (WGS) entry which is preliminary data.</text>
</comment>
<evidence type="ECO:0000313" key="2">
    <source>
        <dbReference type="Proteomes" id="UP000285120"/>
    </source>
</evidence>
<gene>
    <name evidence="1" type="ORF">ATL39_2992</name>
</gene>
<name>A0A419UWQ1_9BACL</name>
<protein>
    <recommendedName>
        <fullName evidence="3">DNA-binding protein</fullName>
    </recommendedName>
</protein>
<evidence type="ECO:0000313" key="1">
    <source>
        <dbReference type="EMBL" id="RKD69572.1"/>
    </source>
</evidence>
<organism evidence="1 2">
    <name type="scientific">Sinobaca qinghaiensis</name>
    <dbReference type="NCBI Taxonomy" id="342944"/>
    <lineage>
        <taxon>Bacteria</taxon>
        <taxon>Bacillati</taxon>
        <taxon>Bacillota</taxon>
        <taxon>Bacilli</taxon>
        <taxon>Bacillales</taxon>
        <taxon>Sporolactobacillaceae</taxon>
        <taxon>Sinobaca</taxon>
    </lineage>
</organism>
<dbReference type="Proteomes" id="UP000285120">
    <property type="component" value="Unassembled WGS sequence"/>
</dbReference>
<dbReference type="AlphaFoldDB" id="A0A419UWQ1"/>
<accession>A0A419UWQ1</accession>
<dbReference type="OrthoDB" id="2361226at2"/>
<proteinExistence type="predicted"/>
<keyword evidence="2" id="KW-1185">Reference proteome</keyword>
<sequence length="94" mass="10870">MDFIWLGLGIAIAGYLIGDGLKNFKNPDAANIFDSFDEDHELIKENDLHYFIGVSKEDAKHMIAEHPSIPHITINNNVYYPKRKLREWLKNIES</sequence>
<reference evidence="1 2" key="1">
    <citation type="submission" date="2018-09" db="EMBL/GenBank/DDBJ databases">
        <title>Genomic Encyclopedia of Archaeal and Bacterial Type Strains, Phase II (KMG-II): from individual species to whole genera.</title>
        <authorList>
            <person name="Goeker M."/>
        </authorList>
    </citation>
    <scope>NUCLEOTIDE SEQUENCE [LARGE SCALE GENOMIC DNA]</scope>
    <source>
        <strain evidence="1 2">DSM 17008</strain>
    </source>
</reference>
<evidence type="ECO:0008006" key="3">
    <source>
        <dbReference type="Google" id="ProtNLM"/>
    </source>
</evidence>